<reference evidence="2 3" key="1">
    <citation type="journal article" date="2023" name="Mol. Biol. Evol.">
        <title>Genomics of Secondarily Temperate Adaptation in the Only Non-Antarctic Icefish.</title>
        <authorList>
            <person name="Rivera-Colon A.G."/>
            <person name="Rayamajhi N."/>
            <person name="Minhas B.F."/>
            <person name="Madrigal G."/>
            <person name="Bilyk K.T."/>
            <person name="Yoon V."/>
            <person name="Hune M."/>
            <person name="Gregory S."/>
            <person name="Cheng C.H.C."/>
            <person name="Catchen J.M."/>
        </authorList>
    </citation>
    <scope>NUCLEOTIDE SEQUENCE [LARGE SCALE GENOMIC DNA]</scope>
    <source>
        <tissue evidence="2">White muscle</tissue>
    </source>
</reference>
<evidence type="ECO:0000313" key="3">
    <source>
        <dbReference type="Proteomes" id="UP001331515"/>
    </source>
</evidence>
<feature type="region of interest" description="Disordered" evidence="1">
    <location>
        <begin position="81"/>
        <end position="124"/>
    </location>
</feature>
<protein>
    <submittedName>
        <fullName evidence="2">Uncharacterized protein</fullName>
    </submittedName>
</protein>
<proteinExistence type="predicted"/>
<feature type="compositionally biased region" description="Low complexity" evidence="1">
    <location>
        <begin position="83"/>
        <end position="97"/>
    </location>
</feature>
<gene>
    <name evidence="2" type="ORF">CgunFtcFv8_021302</name>
</gene>
<name>A0AAN8E6C0_CHAGU</name>
<accession>A0AAN8E6C0</accession>
<evidence type="ECO:0000256" key="1">
    <source>
        <dbReference type="SAM" id="MobiDB-lite"/>
    </source>
</evidence>
<evidence type="ECO:0000313" key="2">
    <source>
        <dbReference type="EMBL" id="KAK5935996.1"/>
    </source>
</evidence>
<sequence length="124" mass="13453">MGKCKFASKWLEDMEFEQWLWPVSGNNREAYCCVCRKAISVASMGIKAVRSHMLSASHKAAVGRKQQVSIAHFCATSPPPPTIAEATTASATSSKVTAGRHSNSAGRGSVVPQHRNETPIHQFQ</sequence>
<comment type="caution">
    <text evidence="2">The sequence shown here is derived from an EMBL/GenBank/DDBJ whole genome shotgun (WGS) entry which is preliminary data.</text>
</comment>
<dbReference type="AlphaFoldDB" id="A0AAN8E6C0"/>
<organism evidence="2 3">
    <name type="scientific">Champsocephalus gunnari</name>
    <name type="common">Mackerel icefish</name>
    <dbReference type="NCBI Taxonomy" id="52237"/>
    <lineage>
        <taxon>Eukaryota</taxon>
        <taxon>Metazoa</taxon>
        <taxon>Chordata</taxon>
        <taxon>Craniata</taxon>
        <taxon>Vertebrata</taxon>
        <taxon>Euteleostomi</taxon>
        <taxon>Actinopterygii</taxon>
        <taxon>Neopterygii</taxon>
        <taxon>Teleostei</taxon>
        <taxon>Neoteleostei</taxon>
        <taxon>Acanthomorphata</taxon>
        <taxon>Eupercaria</taxon>
        <taxon>Perciformes</taxon>
        <taxon>Notothenioidei</taxon>
        <taxon>Channichthyidae</taxon>
        <taxon>Champsocephalus</taxon>
    </lineage>
</organism>
<dbReference type="Proteomes" id="UP001331515">
    <property type="component" value="Unassembled WGS sequence"/>
</dbReference>
<dbReference type="EMBL" id="JAURVH010001513">
    <property type="protein sequence ID" value="KAK5935996.1"/>
    <property type="molecule type" value="Genomic_DNA"/>
</dbReference>
<keyword evidence="3" id="KW-1185">Reference proteome</keyword>